<evidence type="ECO:0008006" key="6">
    <source>
        <dbReference type="Google" id="ProtNLM"/>
    </source>
</evidence>
<reference evidence="3" key="1">
    <citation type="submission" date="2016-11" db="EMBL/GenBank/DDBJ databases">
        <authorList>
            <person name="Jaros S."/>
            <person name="Januszkiewicz K."/>
            <person name="Wedrychowicz H."/>
        </authorList>
    </citation>
    <scope>NUCLEOTIDE SEQUENCE [LARGE SCALE GENOMIC DNA]</scope>
    <source>
        <strain evidence="3">DSM 19729</strain>
    </source>
</reference>
<dbReference type="RefSeq" id="WP_072944161.1">
    <property type="nucleotide sequence ID" value="NZ_FQWO01000007.1"/>
</dbReference>
<reference evidence="2 5" key="3">
    <citation type="submission" date="2018-03" db="EMBL/GenBank/DDBJ databases">
        <title>Genomic Encyclopedia of Archaeal and Bacterial Type Strains, Phase II (KMG-II): from individual species to whole genera.</title>
        <authorList>
            <person name="Goeker M."/>
        </authorList>
    </citation>
    <scope>NUCLEOTIDE SEQUENCE [LARGE SCALE GENOMIC DNA]</scope>
    <source>
        <strain evidence="2 5">DSM 17797</strain>
    </source>
</reference>
<dbReference type="EMBL" id="FQWO01000007">
    <property type="protein sequence ID" value="SHH10933.1"/>
    <property type="molecule type" value="Genomic_DNA"/>
</dbReference>
<dbReference type="Proteomes" id="UP000184384">
    <property type="component" value="Unassembled WGS sequence"/>
</dbReference>
<feature type="signal peptide" evidence="1">
    <location>
        <begin position="1"/>
        <end position="20"/>
    </location>
</feature>
<dbReference type="Proteomes" id="UP000237771">
    <property type="component" value="Unassembled WGS sequence"/>
</dbReference>
<gene>
    <name evidence="2" type="ORF">BC624_107139</name>
    <name evidence="3" type="ORF">SAMN05443373_107139</name>
</gene>
<keyword evidence="5" id="KW-1185">Reference proteome</keyword>
<protein>
    <recommendedName>
        <fullName evidence="6">Cytochrome c domain-containing protein</fullName>
    </recommendedName>
</protein>
<organism evidence="3 4">
    <name type="scientific">Flavobacterium granuli</name>
    <dbReference type="NCBI Taxonomy" id="280093"/>
    <lineage>
        <taxon>Bacteria</taxon>
        <taxon>Pseudomonadati</taxon>
        <taxon>Bacteroidota</taxon>
        <taxon>Flavobacteriia</taxon>
        <taxon>Flavobacteriales</taxon>
        <taxon>Flavobacteriaceae</taxon>
        <taxon>Flavobacterium</taxon>
    </lineage>
</organism>
<dbReference type="OrthoDB" id="1360373at2"/>
<evidence type="ECO:0000313" key="4">
    <source>
        <dbReference type="Proteomes" id="UP000184384"/>
    </source>
</evidence>
<evidence type="ECO:0000313" key="3">
    <source>
        <dbReference type="EMBL" id="SHH10933.1"/>
    </source>
</evidence>
<dbReference type="EMBL" id="PVUB01000007">
    <property type="protein sequence ID" value="PRZ22138.1"/>
    <property type="molecule type" value="Genomic_DNA"/>
</dbReference>
<name>A0A1M5QBP7_9FLAO</name>
<feature type="chain" id="PRO_5012500007" description="Cytochrome c domain-containing protein" evidence="1">
    <location>
        <begin position="21"/>
        <end position="121"/>
    </location>
</feature>
<dbReference type="STRING" id="280093.SAMN05443373_107139"/>
<proteinExistence type="predicted"/>
<evidence type="ECO:0000313" key="5">
    <source>
        <dbReference type="Proteomes" id="UP000237771"/>
    </source>
</evidence>
<accession>A0A1M5QBP7</accession>
<dbReference type="AlphaFoldDB" id="A0A1M5QBP7"/>
<sequence length="121" mass="13974">MKTKIIITSMIALFAFSSFQLIDNSQNYKSIIKNTNKNFDLKKHKSYFSQAMVSCAKCHDCQNENPIVQDSTRISIQDYSENFKEKSIQVSKNQTQTKQVNIEKTNLNDVQNTDNLKTQVK</sequence>
<keyword evidence="1" id="KW-0732">Signal</keyword>
<evidence type="ECO:0000313" key="2">
    <source>
        <dbReference type="EMBL" id="PRZ22138.1"/>
    </source>
</evidence>
<reference evidence="4" key="2">
    <citation type="submission" date="2016-11" db="EMBL/GenBank/DDBJ databases">
        <authorList>
            <person name="Varghese N."/>
            <person name="Submissions S."/>
        </authorList>
    </citation>
    <scope>NUCLEOTIDE SEQUENCE [LARGE SCALE GENOMIC DNA]</scope>
    <source>
        <strain evidence="4">DSM 19729</strain>
    </source>
</reference>
<evidence type="ECO:0000256" key="1">
    <source>
        <dbReference type="SAM" id="SignalP"/>
    </source>
</evidence>